<dbReference type="Pfam" id="PF06884">
    <property type="entry name" value="DUF1264"/>
    <property type="match status" value="1"/>
</dbReference>
<comment type="caution">
    <text evidence="2">The sequence shown here is derived from an EMBL/GenBank/DDBJ whole genome shotgun (WGS) entry which is preliminary data.</text>
</comment>
<evidence type="ECO:0000313" key="2">
    <source>
        <dbReference type="EMBL" id="KAK7520685.1"/>
    </source>
</evidence>
<comment type="similarity">
    <text evidence="1">Belongs to the OBAP family.</text>
</comment>
<accession>A0ABR1KUK1</accession>
<keyword evidence="3" id="KW-1185">Reference proteome</keyword>
<evidence type="ECO:0000313" key="3">
    <source>
        <dbReference type="Proteomes" id="UP001363622"/>
    </source>
</evidence>
<sequence>MRILVNNYGKTCRWDQKENDLPLGTPEIVNGYTGTGQLRQAFVDKRDDYFGLNSTEISRQRRAVKIAAPPVQHGAEIWREGMILTLNLKNETGRKKPFEYEWVKELMG</sequence>
<dbReference type="InterPro" id="IPR010686">
    <property type="entry name" value="OBAP-like"/>
</dbReference>
<reference evidence="2 3" key="1">
    <citation type="submission" date="2024-04" db="EMBL/GenBank/DDBJ databases">
        <title>Phyllosticta paracitricarpa is synonymous to the EU quarantine fungus P. citricarpa based on phylogenomic analyses.</title>
        <authorList>
            <consortium name="Lawrence Berkeley National Laboratory"/>
            <person name="Van Ingen-Buijs V.A."/>
            <person name="Van Westerhoven A.C."/>
            <person name="Haridas S."/>
            <person name="Skiadas P."/>
            <person name="Martin F."/>
            <person name="Groenewald J.Z."/>
            <person name="Crous P.W."/>
            <person name="Seidl M.F."/>
        </authorList>
    </citation>
    <scope>NUCLEOTIDE SEQUENCE [LARGE SCALE GENOMIC DNA]</scope>
    <source>
        <strain evidence="2 3">CBS 123371</strain>
    </source>
</reference>
<gene>
    <name evidence="2" type="ORF">IWZ03DRAFT_413402</name>
</gene>
<protein>
    <recommendedName>
        <fullName evidence="4">Phage protein</fullName>
    </recommendedName>
</protein>
<dbReference type="EMBL" id="JBBPHU010000003">
    <property type="protein sequence ID" value="KAK7520685.1"/>
    <property type="molecule type" value="Genomic_DNA"/>
</dbReference>
<dbReference type="Proteomes" id="UP001363622">
    <property type="component" value="Unassembled WGS sequence"/>
</dbReference>
<evidence type="ECO:0000256" key="1">
    <source>
        <dbReference type="ARBA" id="ARBA00009740"/>
    </source>
</evidence>
<evidence type="ECO:0008006" key="4">
    <source>
        <dbReference type="Google" id="ProtNLM"/>
    </source>
</evidence>
<organism evidence="2 3">
    <name type="scientific">Phyllosticta citriasiana</name>
    <dbReference type="NCBI Taxonomy" id="595635"/>
    <lineage>
        <taxon>Eukaryota</taxon>
        <taxon>Fungi</taxon>
        <taxon>Dikarya</taxon>
        <taxon>Ascomycota</taxon>
        <taxon>Pezizomycotina</taxon>
        <taxon>Dothideomycetes</taxon>
        <taxon>Dothideomycetes incertae sedis</taxon>
        <taxon>Botryosphaeriales</taxon>
        <taxon>Phyllostictaceae</taxon>
        <taxon>Phyllosticta</taxon>
    </lineage>
</organism>
<proteinExistence type="inferred from homology"/>
<name>A0ABR1KUK1_9PEZI</name>